<evidence type="ECO:0000259" key="5">
    <source>
        <dbReference type="PROSITE" id="PS51634"/>
    </source>
</evidence>
<dbReference type="Proteomes" id="UP000639772">
    <property type="component" value="Unassembled WGS sequence"/>
</dbReference>
<accession>A0A835RLM4</accession>
<comment type="similarity">
    <text evidence="2">Belongs to the lin-54 family.</text>
</comment>
<dbReference type="PANTHER" id="PTHR46159:SF6">
    <property type="entry name" value="OS12G0605300 PROTEIN"/>
    <property type="match status" value="1"/>
</dbReference>
<dbReference type="OrthoDB" id="6283463at2759"/>
<proteinExistence type="inferred from homology"/>
<comment type="caution">
    <text evidence="6">The sequence shown here is derived from an EMBL/GenBank/DDBJ whole genome shotgun (WGS) entry which is preliminary data.</text>
</comment>
<evidence type="ECO:0000313" key="6">
    <source>
        <dbReference type="EMBL" id="KAG0493804.1"/>
    </source>
</evidence>
<reference evidence="6 7" key="1">
    <citation type="journal article" date="2020" name="Nat. Food">
        <title>A phased Vanilla planifolia genome enables genetic improvement of flavour and production.</title>
        <authorList>
            <person name="Hasing T."/>
            <person name="Tang H."/>
            <person name="Brym M."/>
            <person name="Khazi F."/>
            <person name="Huang T."/>
            <person name="Chambers A.H."/>
        </authorList>
    </citation>
    <scope>NUCLEOTIDE SEQUENCE [LARGE SCALE GENOMIC DNA]</scope>
    <source>
        <tissue evidence="6">Leaf</tissue>
    </source>
</reference>
<evidence type="ECO:0000256" key="4">
    <source>
        <dbReference type="SAM" id="MobiDB-lite"/>
    </source>
</evidence>
<protein>
    <recommendedName>
        <fullName evidence="5">CRC domain-containing protein</fullName>
    </recommendedName>
</protein>
<sequence length="533" mass="58393">MASISRIQSDLSSHVAINNVGHTSVQLNVQNQLLTSPDATKFATLDDSHIGRNQNLLESTLQSHSTSTLQYLEISMQPNINNHETVPSNTSLLPPEEASKSEYSKQTMLGMKRENDAENLGQKLCKCKKSRCLKLYCVCFAGGELCDEACKCKDCFNKSSQEEMISSTKQKIKNRNPHAFSPEVVHDPEVIYANGEQIENDSMCVTVPTARHKTGCSCRKSKCHKKYCECYQAGVGCTLSCRCIDCGNIHHTKQEYAKMCRIPVGHFERSENDLTMGSSTPNQHILQTNNSNGYHVELQPTVASQLPLSRGGEWHGFLPPLTSIPSHTAQSTNGLLSGSSSDHADIRIGMNGYRRLFIQQPDSFSNAAPLPLPTVVASRNQASHSTNAGEGGTSMAIVTYSTEGSDSMANLIGQSSTSSDLFQSAVCLDPQHFSPMTPQASLNGSKFCNYAYEAPEEFNRAPSAVMINSPNKKRVCPPQNLVHDTRTCPPSNSQFPSRIPDRNNLEETTTESAASEIIRKGRTGFDSGTPPWF</sequence>
<gene>
    <name evidence="6" type="ORF">HPP92_004798</name>
</gene>
<dbReference type="GO" id="GO:0003700">
    <property type="term" value="F:DNA-binding transcription factor activity"/>
    <property type="evidence" value="ECO:0007669"/>
    <property type="project" value="InterPro"/>
</dbReference>
<dbReference type="PROSITE" id="PS51634">
    <property type="entry name" value="CRC"/>
    <property type="match status" value="1"/>
</dbReference>
<keyword evidence="3" id="KW-0539">Nucleus</keyword>
<dbReference type="SMART" id="SM01114">
    <property type="entry name" value="CXC"/>
    <property type="match status" value="2"/>
</dbReference>
<feature type="domain" description="CRC" evidence="5">
    <location>
        <begin position="121"/>
        <end position="251"/>
    </location>
</feature>
<evidence type="ECO:0000256" key="3">
    <source>
        <dbReference type="ARBA" id="ARBA00023242"/>
    </source>
</evidence>
<name>A0A835RLM4_VANPL</name>
<evidence type="ECO:0000313" key="7">
    <source>
        <dbReference type="Proteomes" id="UP000639772"/>
    </source>
</evidence>
<dbReference type="GO" id="GO:0005634">
    <property type="term" value="C:nucleus"/>
    <property type="evidence" value="ECO:0007669"/>
    <property type="project" value="UniProtKB-SubCell"/>
</dbReference>
<comment type="subcellular location">
    <subcellularLocation>
        <location evidence="1">Nucleus</location>
    </subcellularLocation>
</comment>
<dbReference type="InterPro" id="IPR044522">
    <property type="entry name" value="TSO1-like"/>
</dbReference>
<evidence type="ECO:0000256" key="2">
    <source>
        <dbReference type="ARBA" id="ARBA00007267"/>
    </source>
</evidence>
<dbReference type="PANTHER" id="PTHR46159">
    <property type="entry name" value="PROTEIN TESMIN/TSO1-LIKE CXC 2"/>
    <property type="match status" value="1"/>
</dbReference>
<evidence type="ECO:0000256" key="1">
    <source>
        <dbReference type="ARBA" id="ARBA00004123"/>
    </source>
</evidence>
<feature type="region of interest" description="Disordered" evidence="4">
    <location>
        <begin position="485"/>
        <end position="513"/>
    </location>
</feature>
<dbReference type="Pfam" id="PF03638">
    <property type="entry name" value="TCR"/>
    <property type="match status" value="2"/>
</dbReference>
<dbReference type="AlphaFoldDB" id="A0A835RLM4"/>
<organism evidence="6 7">
    <name type="scientific">Vanilla planifolia</name>
    <name type="common">Vanilla</name>
    <dbReference type="NCBI Taxonomy" id="51239"/>
    <lineage>
        <taxon>Eukaryota</taxon>
        <taxon>Viridiplantae</taxon>
        <taxon>Streptophyta</taxon>
        <taxon>Embryophyta</taxon>
        <taxon>Tracheophyta</taxon>
        <taxon>Spermatophyta</taxon>
        <taxon>Magnoliopsida</taxon>
        <taxon>Liliopsida</taxon>
        <taxon>Asparagales</taxon>
        <taxon>Orchidaceae</taxon>
        <taxon>Vanilloideae</taxon>
        <taxon>Vanilleae</taxon>
        <taxon>Vanilla</taxon>
    </lineage>
</organism>
<dbReference type="EMBL" id="JADCNM010000002">
    <property type="protein sequence ID" value="KAG0493804.1"/>
    <property type="molecule type" value="Genomic_DNA"/>
</dbReference>
<dbReference type="InterPro" id="IPR033467">
    <property type="entry name" value="Tesmin/TSO1-like_CXC"/>
</dbReference>
<dbReference type="InterPro" id="IPR005172">
    <property type="entry name" value="CRC"/>
</dbReference>